<keyword evidence="2" id="KW-1185">Reference proteome</keyword>
<accession>A0ABX2EUZ9</accession>
<dbReference type="Proteomes" id="UP000737171">
    <property type="component" value="Unassembled WGS sequence"/>
</dbReference>
<evidence type="ECO:0000313" key="1">
    <source>
        <dbReference type="EMBL" id="NRF72249.1"/>
    </source>
</evidence>
<evidence type="ECO:0000313" key="2">
    <source>
        <dbReference type="Proteomes" id="UP000737171"/>
    </source>
</evidence>
<reference evidence="1 2" key="1">
    <citation type="submission" date="2020-05" db="EMBL/GenBank/DDBJ databases">
        <title>Aquincola sp. isolate from soil.</title>
        <authorList>
            <person name="Han J."/>
            <person name="Kim D.-U."/>
        </authorList>
    </citation>
    <scope>NUCLEOTIDE SEQUENCE [LARGE SCALE GENOMIC DNA]</scope>
    <source>
        <strain evidence="1 2">S2</strain>
    </source>
</reference>
<dbReference type="EMBL" id="JABRWJ010000021">
    <property type="protein sequence ID" value="NRF72249.1"/>
    <property type="molecule type" value="Genomic_DNA"/>
</dbReference>
<proteinExistence type="predicted"/>
<name>A0ABX2EUZ9_9BURK</name>
<organism evidence="1 2">
    <name type="scientific">Pseudaquabacterium terrae</name>
    <dbReference type="NCBI Taxonomy" id="2732868"/>
    <lineage>
        <taxon>Bacteria</taxon>
        <taxon>Pseudomonadati</taxon>
        <taxon>Pseudomonadota</taxon>
        <taxon>Betaproteobacteria</taxon>
        <taxon>Burkholderiales</taxon>
        <taxon>Sphaerotilaceae</taxon>
        <taxon>Pseudaquabacterium</taxon>
    </lineage>
</organism>
<comment type="caution">
    <text evidence="1">The sequence shown here is derived from an EMBL/GenBank/DDBJ whole genome shotgun (WGS) entry which is preliminary data.</text>
</comment>
<sequence length="63" mass="7066">MTEQDRAALQRLAQWTRRLAAEVSDPEERLDLLEFAAIAEQDLTPEVEIAEAALARMRRGGEG</sequence>
<protein>
    <submittedName>
        <fullName evidence="1">Uncharacterized protein</fullName>
    </submittedName>
</protein>
<gene>
    <name evidence="1" type="ORF">HLB44_35220</name>
</gene>